<evidence type="ECO:0000313" key="2">
    <source>
        <dbReference type="EMBL" id="GGC53266.1"/>
    </source>
</evidence>
<dbReference type="Proteomes" id="UP000651668">
    <property type="component" value="Unassembled WGS sequence"/>
</dbReference>
<dbReference type="InterPro" id="IPR011649">
    <property type="entry name" value="KaiB_domain"/>
</dbReference>
<dbReference type="RefSeq" id="WP_229663480.1">
    <property type="nucleotide sequence ID" value="NZ_BMIL01000001.1"/>
</dbReference>
<dbReference type="PANTHER" id="PTHR41709">
    <property type="entry name" value="KAIB-LIKE PROTEIN 1"/>
    <property type="match status" value="1"/>
</dbReference>
<feature type="domain" description="KaiB" evidence="1">
    <location>
        <begin position="13"/>
        <end position="94"/>
    </location>
</feature>
<protein>
    <submittedName>
        <fullName evidence="2">KaiB 1</fullName>
    </submittedName>
</protein>
<dbReference type="EMBL" id="BMIL01000001">
    <property type="protein sequence ID" value="GGC53266.1"/>
    <property type="molecule type" value="Genomic_DNA"/>
</dbReference>
<gene>
    <name evidence="2" type="ORF">GCM10011387_03520</name>
</gene>
<keyword evidence="3" id="KW-1185">Reference proteome</keyword>
<dbReference type="PANTHER" id="PTHR41709:SF2">
    <property type="entry name" value="CIRCADIAN CLOCK PROTEIN KAIB2"/>
    <property type="match status" value="1"/>
</dbReference>
<proteinExistence type="predicted"/>
<comment type="caution">
    <text evidence="2">The sequence shown here is derived from an EMBL/GenBank/DDBJ whole genome shotgun (WGS) entry which is preliminary data.</text>
</comment>
<reference evidence="2" key="1">
    <citation type="journal article" date="2014" name="Int. J. Syst. Evol. Microbiol.">
        <title>Complete genome sequence of Corynebacterium casei LMG S-19264T (=DSM 44701T), isolated from a smear-ripened cheese.</title>
        <authorList>
            <consortium name="US DOE Joint Genome Institute (JGI-PGF)"/>
            <person name="Walter F."/>
            <person name="Albersmeier A."/>
            <person name="Kalinowski J."/>
            <person name="Ruckert C."/>
        </authorList>
    </citation>
    <scope>NUCLEOTIDE SEQUENCE</scope>
    <source>
        <strain evidence="2">CGMCC 1.15343</strain>
    </source>
</reference>
<dbReference type="Gene3D" id="3.40.30.10">
    <property type="entry name" value="Glutaredoxin"/>
    <property type="match status" value="1"/>
</dbReference>
<dbReference type="CDD" id="cd02978">
    <property type="entry name" value="KaiB_like"/>
    <property type="match status" value="1"/>
</dbReference>
<evidence type="ECO:0000313" key="3">
    <source>
        <dbReference type="Proteomes" id="UP000651668"/>
    </source>
</evidence>
<name>A0A916X7Y4_9SPHI</name>
<organism evidence="2 3">
    <name type="scientific">Pedobacter quisquiliarum</name>
    <dbReference type="NCBI Taxonomy" id="1834438"/>
    <lineage>
        <taxon>Bacteria</taxon>
        <taxon>Pseudomonadati</taxon>
        <taxon>Bacteroidota</taxon>
        <taxon>Sphingobacteriia</taxon>
        <taxon>Sphingobacteriales</taxon>
        <taxon>Sphingobacteriaceae</taxon>
        <taxon>Pedobacter</taxon>
    </lineage>
</organism>
<accession>A0A916X7Y4</accession>
<dbReference type="Pfam" id="PF07689">
    <property type="entry name" value="KaiB"/>
    <property type="match status" value="1"/>
</dbReference>
<dbReference type="SUPFAM" id="SSF52833">
    <property type="entry name" value="Thioredoxin-like"/>
    <property type="match status" value="1"/>
</dbReference>
<dbReference type="InterPro" id="IPR036249">
    <property type="entry name" value="Thioredoxin-like_sf"/>
</dbReference>
<evidence type="ECO:0000259" key="1">
    <source>
        <dbReference type="SMART" id="SM01248"/>
    </source>
</evidence>
<reference evidence="2" key="2">
    <citation type="submission" date="2020-09" db="EMBL/GenBank/DDBJ databases">
        <authorList>
            <person name="Sun Q."/>
            <person name="Zhou Y."/>
        </authorList>
    </citation>
    <scope>NUCLEOTIDE SEQUENCE</scope>
    <source>
        <strain evidence="2">CGMCC 1.15343</strain>
    </source>
</reference>
<sequence>MTSLETTDTLILTLFITGASANSVRAVNNIRTICNTYIPNQYTLEIIDVYLRPELAQQEQIIALPTLIKRSPAPERRFVGDLSDTKKVLNGLGIVITNDGY</sequence>
<dbReference type="SMART" id="SM01248">
    <property type="entry name" value="KaiB"/>
    <property type="match status" value="1"/>
</dbReference>
<dbReference type="InterPro" id="IPR039022">
    <property type="entry name" value="KaiB-like"/>
</dbReference>
<dbReference type="GO" id="GO:0048511">
    <property type="term" value="P:rhythmic process"/>
    <property type="evidence" value="ECO:0007669"/>
    <property type="project" value="InterPro"/>
</dbReference>
<dbReference type="AlphaFoldDB" id="A0A916X7Y4"/>